<dbReference type="Proteomes" id="UP001501576">
    <property type="component" value="Unassembled WGS sequence"/>
</dbReference>
<name>A0ABP3MB58_9ACTN</name>
<proteinExistence type="predicted"/>
<sequence>MRPRNGVTGLGLGRFLLDGTDLALVIEADHAICSGVGNRIGEHPGSLDAGMVP</sequence>
<reference evidence="2" key="1">
    <citation type="journal article" date="2019" name="Int. J. Syst. Evol. Microbiol.">
        <title>The Global Catalogue of Microorganisms (GCM) 10K type strain sequencing project: providing services to taxonomists for standard genome sequencing and annotation.</title>
        <authorList>
            <consortium name="The Broad Institute Genomics Platform"/>
            <consortium name="The Broad Institute Genome Sequencing Center for Infectious Disease"/>
            <person name="Wu L."/>
            <person name="Ma J."/>
        </authorList>
    </citation>
    <scope>NUCLEOTIDE SEQUENCE [LARGE SCALE GENOMIC DNA]</scope>
    <source>
        <strain evidence="2">JCM 5052</strain>
    </source>
</reference>
<accession>A0ABP3MB58</accession>
<comment type="caution">
    <text evidence="1">The sequence shown here is derived from an EMBL/GenBank/DDBJ whole genome shotgun (WGS) entry which is preliminary data.</text>
</comment>
<evidence type="ECO:0000313" key="1">
    <source>
        <dbReference type="EMBL" id="GAA0515591.1"/>
    </source>
</evidence>
<gene>
    <name evidence="1" type="ORF">GCM10010390_17400</name>
</gene>
<keyword evidence="2" id="KW-1185">Reference proteome</keyword>
<dbReference type="EMBL" id="BAAABZ010000012">
    <property type="protein sequence ID" value="GAA0515591.1"/>
    <property type="molecule type" value="Genomic_DNA"/>
</dbReference>
<evidence type="ECO:0000313" key="2">
    <source>
        <dbReference type="Proteomes" id="UP001501576"/>
    </source>
</evidence>
<protein>
    <submittedName>
        <fullName evidence="1">Uncharacterized protein</fullName>
    </submittedName>
</protein>
<organism evidence="1 2">
    <name type="scientific">Streptomyces mordarskii</name>
    <dbReference type="NCBI Taxonomy" id="1226758"/>
    <lineage>
        <taxon>Bacteria</taxon>
        <taxon>Bacillati</taxon>
        <taxon>Actinomycetota</taxon>
        <taxon>Actinomycetes</taxon>
        <taxon>Kitasatosporales</taxon>
        <taxon>Streptomycetaceae</taxon>
        <taxon>Streptomyces</taxon>
    </lineage>
</organism>